<comment type="caution">
    <text evidence="1">The sequence shown here is derived from an EMBL/GenBank/DDBJ whole genome shotgun (WGS) entry which is preliminary data.</text>
</comment>
<accession>A0A7X5ZT55</accession>
<dbReference type="Gene3D" id="3.20.20.70">
    <property type="entry name" value="Aldolase class I"/>
    <property type="match status" value="2"/>
</dbReference>
<dbReference type="GO" id="GO:0043720">
    <property type="term" value="F:3-keto-5-aminohexanoate cleavage activity"/>
    <property type="evidence" value="ECO:0007669"/>
    <property type="project" value="InterPro"/>
</dbReference>
<protein>
    <submittedName>
        <fullName evidence="1">Uncharacterized protein (DUF849 family)</fullName>
    </submittedName>
</protein>
<dbReference type="PANTHER" id="PTHR37418">
    <property type="entry name" value="3-KETO-5-AMINOHEXANOATE CLEAVAGE ENZYME-RELATED"/>
    <property type="match status" value="1"/>
</dbReference>
<evidence type="ECO:0000313" key="2">
    <source>
        <dbReference type="Proteomes" id="UP000545493"/>
    </source>
</evidence>
<dbReference type="Proteomes" id="UP000545493">
    <property type="component" value="Unassembled WGS sequence"/>
</dbReference>
<evidence type="ECO:0000313" key="1">
    <source>
        <dbReference type="EMBL" id="NIJ14276.1"/>
    </source>
</evidence>
<dbReference type="RefSeq" id="WP_167175071.1">
    <property type="nucleotide sequence ID" value="NZ_JAAOYM010000001.1"/>
</dbReference>
<gene>
    <name evidence="1" type="ORF">FHU38_004620</name>
</gene>
<sequence>MFLQVCLNGARRRVDHPRLPCTPAALAADARECRAAGAESVHLHSKDHSGFDTLDREFVDEAVARVRSACPGLPIGLTTGAWILPEPGQRLSAVRSWTHLPDFASVNWHEDGADEVASTLLERGIAIEAGLWHEGAVEAWLRSPLRENCARVLLELPAGLSQARVHEFATRMLTAIRDRAPAVAVLLHGEDDTAWPALDYAVSGRLATRIGFEDTLRMPDGSIAACNAALVEQAARRVAQARRLS</sequence>
<dbReference type="InterPro" id="IPR008567">
    <property type="entry name" value="BKACE"/>
</dbReference>
<keyword evidence="2" id="KW-1185">Reference proteome</keyword>
<dbReference type="AlphaFoldDB" id="A0A7X5ZT55"/>
<proteinExistence type="predicted"/>
<organism evidence="1 2">
    <name type="scientific">Saccharomonospora amisosensis</name>
    <dbReference type="NCBI Taxonomy" id="1128677"/>
    <lineage>
        <taxon>Bacteria</taxon>
        <taxon>Bacillati</taxon>
        <taxon>Actinomycetota</taxon>
        <taxon>Actinomycetes</taxon>
        <taxon>Pseudonocardiales</taxon>
        <taxon>Pseudonocardiaceae</taxon>
        <taxon>Saccharomonospora</taxon>
    </lineage>
</organism>
<dbReference type="PANTHER" id="PTHR37418:SF1">
    <property type="entry name" value="3-KETO-5-AMINOHEXANOATE CLEAVAGE PROTEIN"/>
    <property type="match status" value="1"/>
</dbReference>
<name>A0A7X5ZT55_9PSEU</name>
<dbReference type="InterPro" id="IPR013785">
    <property type="entry name" value="Aldolase_TIM"/>
</dbReference>
<dbReference type="Pfam" id="PF05853">
    <property type="entry name" value="BKACE"/>
    <property type="match status" value="1"/>
</dbReference>
<reference evidence="1 2" key="1">
    <citation type="submission" date="2020-03" db="EMBL/GenBank/DDBJ databases">
        <title>Sequencing the genomes of 1000 actinobacteria strains.</title>
        <authorList>
            <person name="Klenk H.-P."/>
        </authorList>
    </citation>
    <scope>NUCLEOTIDE SEQUENCE [LARGE SCALE GENOMIC DNA]</scope>
    <source>
        <strain evidence="1 2">DSM 45685</strain>
    </source>
</reference>
<dbReference type="EMBL" id="JAAOYM010000001">
    <property type="protein sequence ID" value="NIJ14276.1"/>
    <property type="molecule type" value="Genomic_DNA"/>
</dbReference>